<dbReference type="GO" id="GO:0051082">
    <property type="term" value="F:unfolded protein binding"/>
    <property type="evidence" value="ECO:0007669"/>
    <property type="project" value="TreeGrafter"/>
</dbReference>
<comment type="similarity">
    <text evidence="2 9">Belongs to the GrpE family.</text>
</comment>
<evidence type="ECO:0000256" key="3">
    <source>
        <dbReference type="ARBA" id="ARBA00022946"/>
    </source>
</evidence>
<evidence type="ECO:0000256" key="7">
    <source>
        <dbReference type="ARBA" id="ARBA00046675"/>
    </source>
</evidence>
<keyword evidence="13" id="KW-1185">Reference proteome</keyword>
<dbReference type="GO" id="GO:0051087">
    <property type="term" value="F:protein-folding chaperone binding"/>
    <property type="evidence" value="ECO:0007669"/>
    <property type="project" value="InterPro"/>
</dbReference>
<evidence type="ECO:0000256" key="6">
    <source>
        <dbReference type="ARBA" id="ARBA00045572"/>
    </source>
</evidence>
<keyword evidence="10" id="KW-0175">Coiled coil</keyword>
<dbReference type="FunFam" id="3.90.20.20:FF:000003">
    <property type="entry name" value="GrpE protein homolog"/>
    <property type="match status" value="1"/>
</dbReference>
<comment type="subunit">
    <text evidence="7">Probable component of the PAM complex at least composed of a mitochondrial HSP70 protein, GRPEL1 or GRPEL2, TIMM44, TIMM16/PAM16 and TIMM14/DNAJC19. Binds to HSP70, HSC70 and HSJ1B.</text>
</comment>
<comment type="function">
    <text evidence="6">Essential component of the PAM complex, a complex required for the translocation of transit peptide-containing proteins from the inner membrane into the mitochondrial matrix in an ATP-dependent manner. Seems to control the nucleotide-dependent binding of mitochondrial HSP70 to substrate proteins.</text>
</comment>
<evidence type="ECO:0000256" key="10">
    <source>
        <dbReference type="SAM" id="Coils"/>
    </source>
</evidence>
<accession>A0A8C4QCC8</accession>
<dbReference type="GO" id="GO:0006457">
    <property type="term" value="P:protein folding"/>
    <property type="evidence" value="ECO:0007669"/>
    <property type="project" value="InterPro"/>
</dbReference>
<dbReference type="GO" id="GO:0001405">
    <property type="term" value="C:PAM complex, Tim23 associated import motor"/>
    <property type="evidence" value="ECO:0007669"/>
    <property type="project" value="TreeGrafter"/>
</dbReference>
<evidence type="ECO:0000313" key="13">
    <source>
        <dbReference type="Proteomes" id="UP000694388"/>
    </source>
</evidence>
<dbReference type="GO" id="GO:0000774">
    <property type="term" value="F:adenyl-nucleotide exchange factor activity"/>
    <property type="evidence" value="ECO:0007669"/>
    <property type="project" value="InterPro"/>
</dbReference>
<evidence type="ECO:0000313" key="12">
    <source>
        <dbReference type="Ensembl" id="ENSEBUP00000012948.1"/>
    </source>
</evidence>
<evidence type="ECO:0000256" key="11">
    <source>
        <dbReference type="SAM" id="MobiDB-lite"/>
    </source>
</evidence>
<evidence type="ECO:0000256" key="2">
    <source>
        <dbReference type="ARBA" id="ARBA00009054"/>
    </source>
</evidence>
<reference evidence="12" key="1">
    <citation type="submission" date="2025-08" db="UniProtKB">
        <authorList>
            <consortium name="Ensembl"/>
        </authorList>
    </citation>
    <scope>IDENTIFICATION</scope>
</reference>
<evidence type="ECO:0000256" key="5">
    <source>
        <dbReference type="ARBA" id="ARBA00023186"/>
    </source>
</evidence>
<dbReference type="Ensembl" id="ENSEBUT00000013524.1">
    <property type="protein sequence ID" value="ENSEBUP00000012948.1"/>
    <property type="gene ID" value="ENSEBUG00000008209.1"/>
</dbReference>
<evidence type="ECO:0000256" key="8">
    <source>
        <dbReference type="RuleBase" id="RU000640"/>
    </source>
</evidence>
<dbReference type="SUPFAM" id="SSF51064">
    <property type="entry name" value="Head domain of nucleotide exchange factor GrpE"/>
    <property type="match status" value="1"/>
</dbReference>
<dbReference type="GeneTree" id="ENSGT00390000005589"/>
<dbReference type="InterPro" id="IPR009012">
    <property type="entry name" value="GrpE_head"/>
</dbReference>
<comment type="subcellular location">
    <subcellularLocation>
        <location evidence="1 8">Mitochondrion matrix</location>
    </subcellularLocation>
</comment>
<dbReference type="GO" id="GO:0030150">
    <property type="term" value="P:protein import into mitochondrial matrix"/>
    <property type="evidence" value="ECO:0007669"/>
    <property type="project" value="TreeGrafter"/>
</dbReference>
<organism evidence="12 13">
    <name type="scientific">Eptatretus burgeri</name>
    <name type="common">Inshore hagfish</name>
    <dbReference type="NCBI Taxonomy" id="7764"/>
    <lineage>
        <taxon>Eukaryota</taxon>
        <taxon>Metazoa</taxon>
        <taxon>Chordata</taxon>
        <taxon>Craniata</taxon>
        <taxon>Vertebrata</taxon>
        <taxon>Cyclostomata</taxon>
        <taxon>Myxini</taxon>
        <taxon>Myxiniformes</taxon>
        <taxon>Myxinidae</taxon>
        <taxon>Eptatretinae</taxon>
        <taxon>Eptatretus</taxon>
    </lineage>
</organism>
<dbReference type="Proteomes" id="UP000694388">
    <property type="component" value="Unplaced"/>
</dbReference>
<dbReference type="FunFam" id="2.30.22.10:FF:000002">
    <property type="entry name" value="GrpE protein homolog"/>
    <property type="match status" value="1"/>
</dbReference>
<keyword evidence="4 8" id="KW-0496">Mitochondrion</keyword>
<feature type="region of interest" description="Disordered" evidence="11">
    <location>
        <begin position="41"/>
        <end position="64"/>
    </location>
</feature>
<sequence length="233" mass="25397">MPFGKMAAASVCMFRAHCNALVRMPRLTFGSFTRMLGTATQTSSNKLGNSDSSVENAAPPAGPELELKPEAAEKALLEEKVKLEEQLKEMTDRYKRSLADMENMRMRAQKMVDEAKLYGIQSFCKDLLEVADILQAATTSVPSEALDSGNAHLKGLHEGLCLTESQLQKVFTKHGLVTLNPLGARFDPYEHEALFHAPAEGRESGTVAVVTKIGYKLHGRTLRPAVVGVVKAP</sequence>
<dbReference type="SUPFAM" id="SSF58014">
    <property type="entry name" value="Coiled-coil domain of nucleotide exchange factor GrpE"/>
    <property type="match status" value="1"/>
</dbReference>
<dbReference type="OMA" id="PHRHQAI"/>
<keyword evidence="5 8" id="KW-0143">Chaperone</keyword>
<feature type="coiled-coil region" evidence="10">
    <location>
        <begin position="73"/>
        <end position="107"/>
    </location>
</feature>
<proteinExistence type="inferred from homology"/>
<dbReference type="GO" id="GO:0042803">
    <property type="term" value="F:protein homodimerization activity"/>
    <property type="evidence" value="ECO:0007669"/>
    <property type="project" value="InterPro"/>
</dbReference>
<dbReference type="AlphaFoldDB" id="A0A8C4QCC8"/>
<dbReference type="PROSITE" id="PS01071">
    <property type="entry name" value="GRPE"/>
    <property type="match status" value="1"/>
</dbReference>
<dbReference type="CDD" id="cd00446">
    <property type="entry name" value="GrpE"/>
    <property type="match status" value="1"/>
</dbReference>
<evidence type="ECO:0000256" key="1">
    <source>
        <dbReference type="ARBA" id="ARBA00004305"/>
    </source>
</evidence>
<dbReference type="PRINTS" id="PR00773">
    <property type="entry name" value="GRPEPROTEIN"/>
</dbReference>
<dbReference type="Gene3D" id="2.30.22.10">
    <property type="entry name" value="Head domain of nucleotide exchange factor GrpE"/>
    <property type="match status" value="1"/>
</dbReference>
<dbReference type="Gene3D" id="3.90.20.20">
    <property type="match status" value="1"/>
</dbReference>
<keyword evidence="3" id="KW-0809">Transit peptide</keyword>
<evidence type="ECO:0000256" key="4">
    <source>
        <dbReference type="ARBA" id="ARBA00023128"/>
    </source>
</evidence>
<dbReference type="Pfam" id="PF01025">
    <property type="entry name" value="GrpE"/>
    <property type="match status" value="1"/>
</dbReference>
<protein>
    <recommendedName>
        <fullName evidence="8">GrpE protein homolog</fullName>
    </recommendedName>
</protein>
<reference evidence="12" key="2">
    <citation type="submission" date="2025-09" db="UniProtKB">
        <authorList>
            <consortium name="Ensembl"/>
        </authorList>
    </citation>
    <scope>IDENTIFICATION</scope>
</reference>
<dbReference type="PANTHER" id="PTHR21237:SF23">
    <property type="entry name" value="GRPE PROTEIN HOMOLOG, MITOCHONDRIAL"/>
    <property type="match status" value="1"/>
</dbReference>
<name>A0A8C4QCC8_EPTBU</name>
<dbReference type="PANTHER" id="PTHR21237">
    <property type="entry name" value="GRPE PROTEIN"/>
    <property type="match status" value="1"/>
</dbReference>
<dbReference type="InterPro" id="IPR000740">
    <property type="entry name" value="GrpE"/>
</dbReference>
<evidence type="ECO:0000256" key="9">
    <source>
        <dbReference type="RuleBase" id="RU004478"/>
    </source>
</evidence>
<dbReference type="HAMAP" id="MF_01151">
    <property type="entry name" value="GrpE"/>
    <property type="match status" value="1"/>
</dbReference>
<feature type="compositionally biased region" description="Polar residues" evidence="11">
    <location>
        <begin position="41"/>
        <end position="54"/>
    </location>
</feature>
<dbReference type="InterPro" id="IPR013805">
    <property type="entry name" value="GrpE_CC"/>
</dbReference>